<accession>A0A6G1HWF1</accession>
<evidence type="ECO:0000256" key="1">
    <source>
        <dbReference type="ARBA" id="ARBA00004123"/>
    </source>
</evidence>
<feature type="compositionally biased region" description="Low complexity" evidence="6">
    <location>
        <begin position="99"/>
        <end position="116"/>
    </location>
</feature>
<evidence type="ECO:0000259" key="7">
    <source>
        <dbReference type="Pfam" id="PF04719"/>
    </source>
</evidence>
<dbReference type="GO" id="GO:0005669">
    <property type="term" value="C:transcription factor TFIID complex"/>
    <property type="evidence" value="ECO:0007669"/>
    <property type="project" value="InterPro"/>
</dbReference>
<dbReference type="EMBL" id="ML996695">
    <property type="protein sequence ID" value="KAF2400196.1"/>
    <property type="molecule type" value="Genomic_DNA"/>
</dbReference>
<evidence type="ECO:0000256" key="2">
    <source>
        <dbReference type="ARBA" id="ARBA00009788"/>
    </source>
</evidence>
<feature type="region of interest" description="Disordered" evidence="6">
    <location>
        <begin position="1"/>
        <end position="139"/>
    </location>
</feature>
<dbReference type="Gene3D" id="1.10.20.10">
    <property type="entry name" value="Histone, subunit A"/>
    <property type="match status" value="1"/>
</dbReference>
<dbReference type="AlphaFoldDB" id="A0A6G1HWF1"/>
<reference evidence="8" key="1">
    <citation type="journal article" date="2020" name="Stud. Mycol.">
        <title>101 Dothideomycetes genomes: a test case for predicting lifestyles and emergence of pathogens.</title>
        <authorList>
            <person name="Haridas S."/>
            <person name="Albert R."/>
            <person name="Binder M."/>
            <person name="Bloem J."/>
            <person name="Labutti K."/>
            <person name="Salamov A."/>
            <person name="Andreopoulos B."/>
            <person name="Baker S."/>
            <person name="Barry K."/>
            <person name="Bills G."/>
            <person name="Bluhm B."/>
            <person name="Cannon C."/>
            <person name="Castanera R."/>
            <person name="Culley D."/>
            <person name="Daum C."/>
            <person name="Ezra D."/>
            <person name="Gonzalez J."/>
            <person name="Henrissat B."/>
            <person name="Kuo A."/>
            <person name="Liang C."/>
            <person name="Lipzen A."/>
            <person name="Lutzoni F."/>
            <person name="Magnuson J."/>
            <person name="Mondo S."/>
            <person name="Nolan M."/>
            <person name="Ohm R."/>
            <person name="Pangilinan J."/>
            <person name="Park H.-J."/>
            <person name="Ramirez L."/>
            <person name="Alfaro M."/>
            <person name="Sun H."/>
            <person name="Tritt A."/>
            <person name="Yoshinaga Y."/>
            <person name="Zwiers L.-H."/>
            <person name="Turgeon B."/>
            <person name="Goodwin S."/>
            <person name="Spatafora J."/>
            <person name="Crous P."/>
            <person name="Grigoriev I."/>
        </authorList>
    </citation>
    <scope>NUCLEOTIDE SEQUENCE</scope>
    <source>
        <strain evidence="8">CBS 262.69</strain>
    </source>
</reference>
<evidence type="ECO:0000256" key="6">
    <source>
        <dbReference type="SAM" id="MobiDB-lite"/>
    </source>
</evidence>
<keyword evidence="4" id="KW-0804">Transcription</keyword>
<evidence type="ECO:0000313" key="9">
    <source>
        <dbReference type="Proteomes" id="UP000799640"/>
    </source>
</evidence>
<keyword evidence="3" id="KW-0805">Transcription regulation</keyword>
<dbReference type="GO" id="GO:0046982">
    <property type="term" value="F:protein heterodimerization activity"/>
    <property type="evidence" value="ECO:0007669"/>
    <property type="project" value="InterPro"/>
</dbReference>
<proteinExistence type="inferred from homology"/>
<dbReference type="CDD" id="cd08048">
    <property type="entry name" value="HFD_TAF11"/>
    <property type="match status" value="1"/>
</dbReference>
<comment type="subcellular location">
    <subcellularLocation>
        <location evidence="1">Nucleus</location>
    </subcellularLocation>
</comment>
<dbReference type="SUPFAM" id="SSF47113">
    <property type="entry name" value="Histone-fold"/>
    <property type="match status" value="1"/>
</dbReference>
<dbReference type="PANTHER" id="PTHR13218:SF8">
    <property type="entry name" value="TRANSCRIPTION INITIATION FACTOR TFIID SUBUNIT 11"/>
    <property type="match status" value="1"/>
</dbReference>
<keyword evidence="9" id="KW-1185">Reference proteome</keyword>
<evidence type="ECO:0000256" key="4">
    <source>
        <dbReference type="ARBA" id="ARBA00023163"/>
    </source>
</evidence>
<sequence length="306" mass="33181">MASSPPSYGNSPTIPNLTLPKKRGSLSIPPGALPKRRKVSTAGPSHLRQTSFPPETAPDASVDYSSREPSIESSVAGPMSAVSGAGGRKRKGKRQERFGSVANSVADSVADSPADDGAGKTPEAGEGGDGDEADPAKDDFAGAMDHLFHDTIPEEDRQEQNRRMDVLMSVFTPEQQQRYTIWRRVRLRFDKEHGSPIPKQSRPIAVTLNAAAKNFIGELVEMALQVRLEWLAACAELPNSEPLPPNLTLAQRTRQDLRGPLTPDHLREAYRRYKLARMGGTGGIQGLSGNRLIQTRAAVGGKRVFR</sequence>
<dbReference type="InterPro" id="IPR006809">
    <property type="entry name" value="TAFII28_dom"/>
</dbReference>
<keyword evidence="5" id="KW-0539">Nucleus</keyword>
<gene>
    <name evidence="8" type="ORF">EJ06DRAFT_582081</name>
</gene>
<dbReference type="PANTHER" id="PTHR13218">
    <property type="entry name" value="TRANSCRIPTION INITIATION FACTOR TFIID SUBUNIT 11-RELATED"/>
    <property type="match status" value="1"/>
</dbReference>
<dbReference type="Proteomes" id="UP000799640">
    <property type="component" value="Unassembled WGS sequence"/>
</dbReference>
<feature type="domain" description="TAFII28-like protein" evidence="7">
    <location>
        <begin position="167"/>
        <end position="272"/>
    </location>
</feature>
<dbReference type="InterPro" id="IPR045127">
    <property type="entry name" value="TAF11-like"/>
</dbReference>
<dbReference type="GO" id="GO:0051123">
    <property type="term" value="P:RNA polymerase II preinitiation complex assembly"/>
    <property type="evidence" value="ECO:0007669"/>
    <property type="project" value="InterPro"/>
</dbReference>
<name>A0A6G1HWF1_9PEZI</name>
<comment type="similarity">
    <text evidence="2">Belongs to the TAF11 family.</text>
</comment>
<dbReference type="OrthoDB" id="28335at2759"/>
<evidence type="ECO:0000256" key="5">
    <source>
        <dbReference type="ARBA" id="ARBA00023242"/>
    </source>
</evidence>
<feature type="compositionally biased region" description="Polar residues" evidence="6">
    <location>
        <begin position="1"/>
        <end position="16"/>
    </location>
</feature>
<dbReference type="InterPro" id="IPR009072">
    <property type="entry name" value="Histone-fold"/>
</dbReference>
<protein>
    <recommendedName>
        <fullName evidence="7">TAFII28-like protein domain-containing protein</fullName>
    </recommendedName>
</protein>
<organism evidence="8 9">
    <name type="scientific">Trichodelitschia bisporula</name>
    <dbReference type="NCBI Taxonomy" id="703511"/>
    <lineage>
        <taxon>Eukaryota</taxon>
        <taxon>Fungi</taxon>
        <taxon>Dikarya</taxon>
        <taxon>Ascomycota</taxon>
        <taxon>Pezizomycotina</taxon>
        <taxon>Dothideomycetes</taxon>
        <taxon>Dothideomycetes incertae sedis</taxon>
        <taxon>Phaeotrichales</taxon>
        <taxon>Phaeotrichaceae</taxon>
        <taxon>Trichodelitschia</taxon>
    </lineage>
</organism>
<evidence type="ECO:0000256" key="3">
    <source>
        <dbReference type="ARBA" id="ARBA00023015"/>
    </source>
</evidence>
<dbReference type="GO" id="GO:0016251">
    <property type="term" value="F:RNA polymerase II general transcription initiation factor activity"/>
    <property type="evidence" value="ECO:0007669"/>
    <property type="project" value="TreeGrafter"/>
</dbReference>
<evidence type="ECO:0000313" key="8">
    <source>
        <dbReference type="EMBL" id="KAF2400196.1"/>
    </source>
</evidence>
<dbReference type="Pfam" id="PF04719">
    <property type="entry name" value="TAFII28"/>
    <property type="match status" value="1"/>
</dbReference>